<dbReference type="GO" id="GO:0005975">
    <property type="term" value="P:carbohydrate metabolic process"/>
    <property type="evidence" value="ECO:0007669"/>
    <property type="project" value="InterPro"/>
</dbReference>
<keyword evidence="4 6" id="KW-0378">Hydrolase</keyword>
<evidence type="ECO:0000256" key="2">
    <source>
        <dbReference type="ARBA" id="ARBA00005336"/>
    </source>
</evidence>
<comment type="similarity">
    <text evidence="2 6">Belongs to the glycosyl hydrolase 3 family.</text>
</comment>
<evidence type="ECO:0000313" key="12">
    <source>
        <dbReference type="Proteomes" id="UP000001258"/>
    </source>
</evidence>
<evidence type="ECO:0000259" key="8">
    <source>
        <dbReference type="Pfam" id="PF00933"/>
    </source>
</evidence>
<dbReference type="Pfam" id="PF01915">
    <property type="entry name" value="Glyco_hydro_3_C"/>
    <property type="match status" value="1"/>
</dbReference>
<dbReference type="EC" id="3.2.1.52" evidence="3"/>
<dbReference type="PANTHER" id="PTHR30480:SF13">
    <property type="entry name" value="BETA-HEXOSAMINIDASE"/>
    <property type="match status" value="1"/>
</dbReference>
<dbReference type="PROSITE" id="PS00775">
    <property type="entry name" value="GLYCOSYL_HYDROL_F3"/>
    <property type="match status" value="1"/>
</dbReference>
<dbReference type="SUPFAM" id="SSF51445">
    <property type="entry name" value="(Trans)glycosidases"/>
    <property type="match status" value="1"/>
</dbReference>
<evidence type="ECO:0000256" key="7">
    <source>
        <dbReference type="SAM" id="SignalP"/>
    </source>
</evidence>
<dbReference type="PANTHER" id="PTHR30480">
    <property type="entry name" value="BETA-HEXOSAMINIDASE-RELATED"/>
    <property type="match status" value="1"/>
</dbReference>
<dbReference type="InterPro" id="IPR050226">
    <property type="entry name" value="NagZ_Beta-hexosaminidase"/>
</dbReference>
<keyword evidence="12" id="KW-1185">Reference proteome</keyword>
<evidence type="ECO:0000259" key="10">
    <source>
        <dbReference type="Pfam" id="PF02368"/>
    </source>
</evidence>
<proteinExistence type="inferred from homology"/>
<evidence type="ECO:0000256" key="6">
    <source>
        <dbReference type="RuleBase" id="RU361161"/>
    </source>
</evidence>
<dbReference type="Gene3D" id="3.20.20.300">
    <property type="entry name" value="Glycoside hydrolase, family 3, N-terminal domain"/>
    <property type="match status" value="1"/>
</dbReference>
<comment type="catalytic activity">
    <reaction evidence="1">
        <text>Hydrolysis of terminal non-reducing N-acetyl-D-hexosamine residues in N-acetyl-beta-D-hexosaminides.</text>
        <dbReference type="EC" id="3.2.1.52"/>
    </reaction>
</comment>
<feature type="domain" description="Glycoside hydrolase family 3 C-terminal" evidence="9">
    <location>
        <begin position="516"/>
        <end position="684"/>
    </location>
</feature>
<evidence type="ECO:0000256" key="1">
    <source>
        <dbReference type="ARBA" id="ARBA00001231"/>
    </source>
</evidence>
<dbReference type="EMBL" id="BA000004">
    <property type="protein sequence ID" value="BAB04394.1"/>
    <property type="molecule type" value="Genomic_DNA"/>
</dbReference>
<gene>
    <name evidence="11" type="ordered locus">BH0675</name>
</gene>
<dbReference type="eggNOG" id="COG5492">
    <property type="taxonomic scope" value="Bacteria"/>
</dbReference>
<dbReference type="OrthoDB" id="9805821at2"/>
<organism evidence="11 12">
    <name type="scientific">Halalkalibacterium halodurans (strain ATCC BAA-125 / DSM 18197 / FERM 7344 / JCM 9153 / C-125)</name>
    <name type="common">Bacillus halodurans</name>
    <dbReference type="NCBI Taxonomy" id="272558"/>
    <lineage>
        <taxon>Bacteria</taxon>
        <taxon>Bacillati</taxon>
        <taxon>Bacillota</taxon>
        <taxon>Bacilli</taxon>
        <taxon>Bacillales</taxon>
        <taxon>Bacillaceae</taxon>
        <taxon>Halalkalibacterium (ex Joshi et al. 2022)</taxon>
    </lineage>
</organism>
<evidence type="ECO:0000256" key="4">
    <source>
        <dbReference type="ARBA" id="ARBA00022801"/>
    </source>
</evidence>
<dbReference type="InterPro" id="IPR002772">
    <property type="entry name" value="Glyco_hydro_3_C"/>
</dbReference>
<dbReference type="InterPro" id="IPR017853">
    <property type="entry name" value="GH"/>
</dbReference>
<evidence type="ECO:0000256" key="3">
    <source>
        <dbReference type="ARBA" id="ARBA00012663"/>
    </source>
</evidence>
<dbReference type="Gene3D" id="3.40.50.1700">
    <property type="entry name" value="Glycoside hydrolase family 3 C-terminal domain"/>
    <property type="match status" value="1"/>
</dbReference>
<accession>Q9KF22</accession>
<dbReference type="GO" id="GO:0009254">
    <property type="term" value="P:peptidoglycan turnover"/>
    <property type="evidence" value="ECO:0007669"/>
    <property type="project" value="TreeGrafter"/>
</dbReference>
<dbReference type="InterPro" id="IPR001764">
    <property type="entry name" value="Glyco_hydro_3_N"/>
</dbReference>
<dbReference type="InterPro" id="IPR003343">
    <property type="entry name" value="Big_2"/>
</dbReference>
<reference evidence="11 12" key="1">
    <citation type="journal article" date="2000" name="Nucleic Acids Res.">
        <title>Complete genome sequence of the alkaliphilic bacterium Bacillus halodurans and genomic sequence comparison with Bacillus subtilis.</title>
        <authorList>
            <person name="Takami H."/>
            <person name="Nakasone K."/>
            <person name="Takaki Y."/>
            <person name="Maeno G."/>
            <person name="Sasaki R."/>
            <person name="Masui N."/>
            <person name="Fuji F."/>
            <person name="Hirama C."/>
            <person name="Nakamura Y."/>
            <person name="Ogasawara N."/>
            <person name="Kuhara S."/>
            <person name="Horikoshi K."/>
        </authorList>
    </citation>
    <scope>NUCLEOTIDE SEQUENCE [LARGE SCALE GENOMIC DNA]</scope>
    <source>
        <strain evidence="12">ATCC BAA-125 / DSM 18197 / FERM 7344 / JCM 9153 / C-125</strain>
    </source>
</reference>
<dbReference type="GO" id="GO:0004563">
    <property type="term" value="F:beta-N-acetylhexosaminidase activity"/>
    <property type="evidence" value="ECO:0007669"/>
    <property type="project" value="UniProtKB-EC"/>
</dbReference>
<dbReference type="Pfam" id="PF02368">
    <property type="entry name" value="Big_2"/>
    <property type="match status" value="1"/>
</dbReference>
<feature type="domain" description="Glycoside hydrolase family 3 N-terminal" evidence="8">
    <location>
        <begin position="139"/>
        <end position="473"/>
    </location>
</feature>
<name>Q9KF22_HALH5</name>
<feature type="domain" description="BIG2" evidence="10">
    <location>
        <begin position="61"/>
        <end position="105"/>
    </location>
</feature>
<dbReference type="Proteomes" id="UP000001258">
    <property type="component" value="Chromosome"/>
</dbReference>
<dbReference type="InterPro" id="IPR036962">
    <property type="entry name" value="Glyco_hydro_3_N_sf"/>
</dbReference>
<keyword evidence="5 6" id="KW-0326">Glycosidase</keyword>
<dbReference type="HOGENOM" id="CLU_008392_5_1_9"/>
<dbReference type="InterPro" id="IPR019800">
    <property type="entry name" value="Glyco_hydro_3_AS"/>
</dbReference>
<evidence type="ECO:0000259" key="9">
    <source>
        <dbReference type="Pfam" id="PF01915"/>
    </source>
</evidence>
<dbReference type="CAZy" id="GH3">
    <property type="family name" value="Glycoside Hydrolase Family 3"/>
</dbReference>
<dbReference type="SUPFAM" id="SSF49373">
    <property type="entry name" value="Invasin/intimin cell-adhesion fragments"/>
    <property type="match status" value="1"/>
</dbReference>
<protein>
    <recommendedName>
        <fullName evidence="3">beta-N-acetylhexosaminidase</fullName>
        <ecNumber evidence="3">3.2.1.52</ecNumber>
    </recommendedName>
</protein>
<dbReference type="FunFam" id="3.20.20.300:FF:000014">
    <property type="entry name" value="Beta-hexosaminidase, lipoprotein"/>
    <property type="match status" value="1"/>
</dbReference>
<dbReference type="InterPro" id="IPR008964">
    <property type="entry name" value="Invasin/intimin_cell_adhesion"/>
</dbReference>
<keyword evidence="7" id="KW-0732">Signal</keyword>
<evidence type="ECO:0000313" key="11">
    <source>
        <dbReference type="EMBL" id="BAB04394.1"/>
    </source>
</evidence>
<dbReference type="STRING" id="272558.gene:10726549"/>
<dbReference type="eggNOG" id="COG1472">
    <property type="taxonomic scope" value="Bacteria"/>
</dbReference>
<dbReference type="Pfam" id="PF00933">
    <property type="entry name" value="Glyco_hydro_3"/>
    <property type="match status" value="1"/>
</dbReference>
<dbReference type="PRINTS" id="PR00133">
    <property type="entry name" value="GLHYDRLASE3"/>
</dbReference>
<dbReference type="RefSeq" id="WP_010896850.1">
    <property type="nucleotide sequence ID" value="NC_002570.2"/>
</dbReference>
<dbReference type="Gene3D" id="2.60.40.1080">
    <property type="match status" value="1"/>
</dbReference>
<dbReference type="PIR" id="C83734">
    <property type="entry name" value="C83734"/>
</dbReference>
<dbReference type="InterPro" id="IPR036881">
    <property type="entry name" value="Glyco_hydro_3_C_sf"/>
</dbReference>
<feature type="chain" id="PRO_5004328063" description="beta-N-acetylhexosaminidase" evidence="7">
    <location>
        <begin position="26"/>
        <end position="686"/>
    </location>
</feature>
<evidence type="ECO:0000256" key="5">
    <source>
        <dbReference type="ARBA" id="ARBA00023295"/>
    </source>
</evidence>
<dbReference type="SUPFAM" id="SSF52279">
    <property type="entry name" value="Beta-D-glucan exohydrolase, C-terminal domain"/>
    <property type="match status" value="1"/>
</dbReference>
<sequence length="686" mass="74167">MKFGLALSLIIAITMCFAPSSVVEAKRSSSFLLLENVPGFLPSPSGDSIRFTPLTIEDGALVKTYQEVSWRSSNRKVATVDNKGTVTLTGKPGRTFIHATHGSSSDRIAIHVTPKKGVTLIQEKGPQYDVIETLLDQMTLEEKIGQMMMPDFRTWNGQNVVEMLPEIEQMVKEYHLGGVILFRENVVETEQIIHLVNDYQDAAEKLGLLITIDQEGGIVTRLQNGTDLPGNMALGATRSEGLASQAGTVIGRELQSLGINMNLAPVLDVNNNPDNPVIGVRSFSENPELVGQLGVAYTKGLQSTGVAATAKHFPGHGDTDVDSHLGLPEVPHDRARLDEVELAPFRQAMAEGIDAIMTAHVTFPAIDDTKVISEKDGSLISLPATLSEKVLTDLMRDDLGFEGVIITDAMNMNAISDHFGPTDAVIRSINAGADIILMPVGLQTVFPAVVEAVENGEISEERVNEAVKRILTLKLNRGILKTDSSTSIDEQIAEAERVIGSDDHRQIEQQIAEQSITVIKNEQDTLPLSVEEDDYVVVVGSTYSENLAAAFEDASVQTEHILLSSNQSSLTAEQQDLVEGASAIIIASHSANIAGRSPSHPHMQLYVSLSESADQPVVAVAIRNPYDIMAYPSVPAYIAQYGFRDASFRASVRTIVGDLTPSGQLPVTIPTIEGDVMFEYGHGLSW</sequence>
<feature type="signal peptide" evidence="7">
    <location>
        <begin position="1"/>
        <end position="25"/>
    </location>
</feature>
<dbReference type="AlphaFoldDB" id="Q9KF22"/>
<dbReference type="KEGG" id="bha:BH0675"/>